<evidence type="ECO:0000313" key="10">
    <source>
        <dbReference type="Proteomes" id="UP001291926"/>
    </source>
</evidence>
<evidence type="ECO:0000256" key="1">
    <source>
        <dbReference type="ARBA" id="ARBA00001971"/>
    </source>
</evidence>
<keyword evidence="10" id="KW-1185">Reference proteome</keyword>
<keyword evidence="6 7" id="KW-0408">Iron</keyword>
<evidence type="ECO:0008006" key="11">
    <source>
        <dbReference type="Google" id="ProtNLM"/>
    </source>
</evidence>
<keyword evidence="8" id="KW-1133">Transmembrane helix</keyword>
<dbReference type="InterPro" id="IPR002401">
    <property type="entry name" value="Cyt_P450_E_grp-I"/>
</dbReference>
<keyword evidence="7" id="KW-0349">Heme</keyword>
<evidence type="ECO:0000256" key="8">
    <source>
        <dbReference type="SAM" id="Phobius"/>
    </source>
</evidence>
<feature type="transmembrane region" description="Helical" evidence="8">
    <location>
        <begin position="31"/>
        <end position="49"/>
    </location>
</feature>
<evidence type="ECO:0000256" key="5">
    <source>
        <dbReference type="ARBA" id="ARBA00023002"/>
    </source>
</evidence>
<evidence type="ECO:0000256" key="6">
    <source>
        <dbReference type="ARBA" id="ARBA00023004"/>
    </source>
</evidence>
<protein>
    <recommendedName>
        <fullName evidence="11">Cytochrome P450</fullName>
    </recommendedName>
</protein>
<comment type="similarity">
    <text evidence="3 7">Belongs to the cytochrome P450 family.</text>
</comment>
<accession>A0ABR0D466</accession>
<comment type="caution">
    <text evidence="9">The sequence shown here is derived from an EMBL/GenBank/DDBJ whole genome shotgun (WGS) entry which is preliminary data.</text>
</comment>
<dbReference type="CDD" id="cd11064">
    <property type="entry name" value="CYP86A"/>
    <property type="match status" value="1"/>
</dbReference>
<comment type="subcellular location">
    <subcellularLocation>
        <location evidence="2">Membrane</location>
        <topology evidence="2">Single-pass membrane protein</topology>
    </subcellularLocation>
</comment>
<evidence type="ECO:0000256" key="2">
    <source>
        <dbReference type="ARBA" id="ARBA00004167"/>
    </source>
</evidence>
<keyword evidence="8" id="KW-0472">Membrane</keyword>
<reference evidence="9 10" key="1">
    <citation type="journal article" date="2023" name="bioRxiv">
        <title>Genome report: Whole genome sequence and annotation of Penstemon davidsonii.</title>
        <authorList>
            <person name="Ostevik K.L."/>
            <person name="Alabady M."/>
            <person name="Zhang M."/>
            <person name="Rausher M.D."/>
        </authorList>
    </citation>
    <scope>NUCLEOTIDE SEQUENCE [LARGE SCALE GENOMIC DNA]</scope>
    <source>
        <strain evidence="9">DNT005</strain>
        <tissue evidence="9">Whole leaf</tissue>
    </source>
</reference>
<sequence length="546" mass="62858">MTSPNDPSSTSSLYFAGKTNTFNLFNFFSEIQMIELLLAVVVFIVIHCLRQKKHQGLPNWPFIGMLPSLVVGIQGNMYEWISEVLHRQNGTFIFKGPWFTNLNCVVTSDPRNLEYLLKTKFPNFPKGDYFRSTVRDLLGDGIFNADDEIWLKQRKTASLEFHSAKFRKMTTDSLLELVHARLLPVLEDSVEKSCTIDLQDILLRLTFDNVCMIAFGVDPGCLSPGLPDIPFARAFEAATEATIMRFMTPTLIWKAMRFLDLGSEGKLKESIKGVDDFADGVIRARKKELSLDEKKQRSDLLTVFVGMKDEEGRPFSDKFLRDICVNFILAGRDTSSVALSWFFWLLNKNPEVEERILAEICEIVSEREGEEVIGNDFVFQPEEVKKMDYLQAALSEALRLYPSVPVDHKEVLEDDKFPDGTVLKKGTKVVYAIYAMGRMEEIWGKDCREFKPDRWLRDRRFISESAYKFTAFNGGPRLCLGKDFAYYQMKFAAASILLRYRVAVAENHRVVPKMALTMYMKYGLKVKLFRRDTSQIQKYLKGKKYY</sequence>
<dbReference type="EMBL" id="JAYDYQ010002534">
    <property type="protein sequence ID" value="KAK4484068.1"/>
    <property type="molecule type" value="Genomic_DNA"/>
</dbReference>
<organism evidence="9 10">
    <name type="scientific">Penstemon davidsonii</name>
    <dbReference type="NCBI Taxonomy" id="160366"/>
    <lineage>
        <taxon>Eukaryota</taxon>
        <taxon>Viridiplantae</taxon>
        <taxon>Streptophyta</taxon>
        <taxon>Embryophyta</taxon>
        <taxon>Tracheophyta</taxon>
        <taxon>Spermatophyta</taxon>
        <taxon>Magnoliopsida</taxon>
        <taxon>eudicotyledons</taxon>
        <taxon>Gunneridae</taxon>
        <taxon>Pentapetalae</taxon>
        <taxon>asterids</taxon>
        <taxon>lamiids</taxon>
        <taxon>Lamiales</taxon>
        <taxon>Plantaginaceae</taxon>
        <taxon>Cheloneae</taxon>
        <taxon>Penstemon</taxon>
    </lineage>
</organism>
<dbReference type="PANTHER" id="PTHR24296">
    <property type="entry name" value="CYTOCHROME P450"/>
    <property type="match status" value="1"/>
</dbReference>
<dbReference type="Pfam" id="PF00067">
    <property type="entry name" value="p450"/>
    <property type="match status" value="1"/>
</dbReference>
<dbReference type="SUPFAM" id="SSF48264">
    <property type="entry name" value="Cytochrome P450"/>
    <property type="match status" value="1"/>
</dbReference>
<keyword evidence="7" id="KW-0503">Monooxygenase</keyword>
<evidence type="ECO:0000313" key="9">
    <source>
        <dbReference type="EMBL" id="KAK4484068.1"/>
    </source>
</evidence>
<keyword evidence="4 7" id="KW-0479">Metal-binding</keyword>
<name>A0ABR0D466_9LAMI</name>
<dbReference type="PRINTS" id="PR00463">
    <property type="entry name" value="EP450I"/>
</dbReference>
<keyword evidence="5 7" id="KW-0560">Oxidoreductase</keyword>
<dbReference type="PRINTS" id="PR00385">
    <property type="entry name" value="P450"/>
</dbReference>
<evidence type="ECO:0000256" key="3">
    <source>
        <dbReference type="ARBA" id="ARBA00010617"/>
    </source>
</evidence>
<keyword evidence="8" id="KW-0812">Transmembrane</keyword>
<dbReference type="InterPro" id="IPR036396">
    <property type="entry name" value="Cyt_P450_sf"/>
</dbReference>
<feature type="transmembrane region" description="Helical" evidence="8">
    <location>
        <begin position="61"/>
        <end position="81"/>
    </location>
</feature>
<dbReference type="PROSITE" id="PS00086">
    <property type="entry name" value="CYTOCHROME_P450"/>
    <property type="match status" value="1"/>
</dbReference>
<gene>
    <name evidence="9" type="ORF">RD792_011287</name>
</gene>
<comment type="cofactor">
    <cofactor evidence="1">
        <name>heme</name>
        <dbReference type="ChEBI" id="CHEBI:30413"/>
    </cofactor>
</comment>
<dbReference type="InterPro" id="IPR001128">
    <property type="entry name" value="Cyt_P450"/>
</dbReference>
<evidence type="ECO:0000256" key="4">
    <source>
        <dbReference type="ARBA" id="ARBA00022723"/>
    </source>
</evidence>
<dbReference type="Gene3D" id="1.10.630.10">
    <property type="entry name" value="Cytochrome P450"/>
    <property type="match status" value="1"/>
</dbReference>
<dbReference type="Proteomes" id="UP001291926">
    <property type="component" value="Unassembled WGS sequence"/>
</dbReference>
<evidence type="ECO:0000256" key="7">
    <source>
        <dbReference type="RuleBase" id="RU000461"/>
    </source>
</evidence>
<dbReference type="InterPro" id="IPR017972">
    <property type="entry name" value="Cyt_P450_CS"/>
</dbReference>
<proteinExistence type="inferred from homology"/>